<gene>
    <name evidence="7" type="ORF">CIT40_23355</name>
</gene>
<accession>A0A2U8PY90</accession>
<dbReference type="GO" id="GO:0016491">
    <property type="term" value="F:oxidoreductase activity"/>
    <property type="evidence" value="ECO:0007669"/>
    <property type="project" value="UniProtKB-KW"/>
</dbReference>
<dbReference type="Gene3D" id="1.10.150.120">
    <property type="entry name" value="[2Fe-2S]-binding domain"/>
    <property type="match status" value="1"/>
</dbReference>
<reference evidence="7 8" key="2">
    <citation type="journal article" date="2019" name="Int. J. Syst. Evol. Microbiol.">
        <title>Description and complete genome sequence of Bradyrhizobium amphicarpaeae sp. nov., harbouring photosystem and nitrogen-fixation genes.</title>
        <authorList>
            <person name="Bromfield E.S.P."/>
            <person name="Cloutier S."/>
            <person name="Nguyen H.D.T."/>
        </authorList>
    </citation>
    <scope>NUCLEOTIDE SEQUENCE [LARGE SCALE GENOMIC DNA]</scope>
    <source>
        <strain evidence="7 8">39S1MB</strain>
    </source>
</reference>
<evidence type="ECO:0000313" key="8">
    <source>
        <dbReference type="Proteomes" id="UP000215884"/>
    </source>
</evidence>
<organism evidence="7 8">
    <name type="scientific">Bradyrhizobium amphicarpaeae</name>
    <dbReference type="NCBI Taxonomy" id="1404768"/>
    <lineage>
        <taxon>Bacteria</taxon>
        <taxon>Pseudomonadati</taxon>
        <taxon>Pseudomonadota</taxon>
        <taxon>Alphaproteobacteria</taxon>
        <taxon>Hyphomicrobiales</taxon>
        <taxon>Nitrobacteraceae</taxon>
        <taxon>Bradyrhizobium</taxon>
    </lineage>
</organism>
<evidence type="ECO:0000259" key="6">
    <source>
        <dbReference type="PROSITE" id="PS51085"/>
    </source>
</evidence>
<dbReference type="EMBL" id="CP029426">
    <property type="protein sequence ID" value="AWM02672.1"/>
    <property type="molecule type" value="Genomic_DNA"/>
</dbReference>
<dbReference type="PANTHER" id="PTHR44379:SF8">
    <property type="entry name" value="XANTHINE DEHYDROGENASE IRON-SULFUR-BINDING SUBUNIT XDHC-RELATED"/>
    <property type="match status" value="1"/>
</dbReference>
<dbReference type="OrthoDB" id="9806714at2"/>
<evidence type="ECO:0000313" key="7">
    <source>
        <dbReference type="EMBL" id="AWM02672.1"/>
    </source>
</evidence>
<dbReference type="Gene3D" id="3.10.20.30">
    <property type="match status" value="1"/>
</dbReference>
<dbReference type="Pfam" id="PF01799">
    <property type="entry name" value="Fer2_2"/>
    <property type="match status" value="1"/>
</dbReference>
<dbReference type="InterPro" id="IPR002888">
    <property type="entry name" value="2Fe-2S-bd"/>
</dbReference>
<dbReference type="Pfam" id="PF00111">
    <property type="entry name" value="Fer2"/>
    <property type="match status" value="1"/>
</dbReference>
<keyword evidence="4" id="KW-0408">Iron</keyword>
<dbReference type="InterPro" id="IPR001041">
    <property type="entry name" value="2Fe-2S_ferredoxin-type"/>
</dbReference>
<dbReference type="PROSITE" id="PS00197">
    <property type="entry name" value="2FE2S_FER_1"/>
    <property type="match status" value="1"/>
</dbReference>
<dbReference type="InterPro" id="IPR036884">
    <property type="entry name" value="2Fe-2S-bd_dom_sf"/>
</dbReference>
<dbReference type="PROSITE" id="PS51085">
    <property type="entry name" value="2FE2S_FER_2"/>
    <property type="match status" value="1"/>
</dbReference>
<proteinExistence type="predicted"/>
<dbReference type="GO" id="GO:0046872">
    <property type="term" value="F:metal ion binding"/>
    <property type="evidence" value="ECO:0007669"/>
    <property type="project" value="UniProtKB-KW"/>
</dbReference>
<sequence length="178" mass="18793">MSGFDDSLLNEADETVRVRFVVNGRKVACEVAPRETLVDCLRDKLELTGTHAGCEMGACGACLVQLDGRAVHSCLIFAVQADGATIDTIEGLSELGAIADLQAEFHRRNALQCGFCTPGMLVNAHELLSQTAQPSREEIRDALSGNYCRCTGYEAIVDAIDAVASERMKAGGAGGGVT</sequence>
<keyword evidence="3" id="KW-0560">Oxidoreductase</keyword>
<name>A0A2U8PY90_9BRAD</name>
<reference evidence="7 8" key="1">
    <citation type="journal article" date="2017" name="Syst. Appl. Microbiol.">
        <title>Soybeans inoculated with root zone soils of Canadian native legumes harbour diverse and novel Bradyrhizobium spp. that possess agricultural potential.</title>
        <authorList>
            <person name="Bromfield E.S.P."/>
            <person name="Cloutier S."/>
            <person name="Tambong J.T."/>
            <person name="Tran Thi T.V."/>
        </authorList>
    </citation>
    <scope>NUCLEOTIDE SEQUENCE [LARGE SCALE GENOMIC DNA]</scope>
    <source>
        <strain evidence="7 8">39S1MB</strain>
    </source>
</reference>
<dbReference type="GO" id="GO:0051537">
    <property type="term" value="F:2 iron, 2 sulfur cluster binding"/>
    <property type="evidence" value="ECO:0007669"/>
    <property type="project" value="UniProtKB-KW"/>
</dbReference>
<dbReference type="InterPro" id="IPR036010">
    <property type="entry name" value="2Fe-2S_ferredoxin-like_sf"/>
</dbReference>
<dbReference type="PANTHER" id="PTHR44379">
    <property type="entry name" value="OXIDOREDUCTASE WITH IRON-SULFUR SUBUNIT"/>
    <property type="match status" value="1"/>
</dbReference>
<keyword evidence="8" id="KW-1185">Reference proteome</keyword>
<evidence type="ECO:0000256" key="3">
    <source>
        <dbReference type="ARBA" id="ARBA00023002"/>
    </source>
</evidence>
<evidence type="ECO:0000256" key="4">
    <source>
        <dbReference type="ARBA" id="ARBA00023004"/>
    </source>
</evidence>
<evidence type="ECO:0000256" key="2">
    <source>
        <dbReference type="ARBA" id="ARBA00022723"/>
    </source>
</evidence>
<evidence type="ECO:0000256" key="1">
    <source>
        <dbReference type="ARBA" id="ARBA00022714"/>
    </source>
</evidence>
<dbReference type="Proteomes" id="UP000215884">
    <property type="component" value="Chromosome"/>
</dbReference>
<dbReference type="InterPro" id="IPR051452">
    <property type="entry name" value="Diverse_Oxidoreductases"/>
</dbReference>
<keyword evidence="2" id="KW-0479">Metal-binding</keyword>
<keyword evidence="1" id="KW-0001">2Fe-2S</keyword>
<dbReference type="InterPro" id="IPR006058">
    <property type="entry name" value="2Fe2S_fd_BS"/>
</dbReference>
<dbReference type="InterPro" id="IPR012675">
    <property type="entry name" value="Beta-grasp_dom_sf"/>
</dbReference>
<keyword evidence="5" id="KW-0411">Iron-sulfur</keyword>
<protein>
    <submittedName>
        <fullName evidence="7">(2Fe-2S)-binding protein</fullName>
    </submittedName>
</protein>
<dbReference type="FunFam" id="3.10.20.30:FF:000020">
    <property type="entry name" value="Xanthine dehydrogenase iron-sulfur subunit"/>
    <property type="match status" value="1"/>
</dbReference>
<feature type="domain" description="2Fe-2S ferredoxin-type" evidence="6">
    <location>
        <begin position="16"/>
        <end position="92"/>
    </location>
</feature>
<dbReference type="CDD" id="cd00207">
    <property type="entry name" value="fer2"/>
    <property type="match status" value="1"/>
</dbReference>
<dbReference type="RefSeq" id="WP_094891220.1">
    <property type="nucleotide sequence ID" value="NZ_CP029426.2"/>
</dbReference>
<evidence type="ECO:0000256" key="5">
    <source>
        <dbReference type="ARBA" id="ARBA00023014"/>
    </source>
</evidence>
<dbReference type="KEGG" id="brq:CIT40_23355"/>
<dbReference type="SUPFAM" id="SSF47741">
    <property type="entry name" value="CO dehydrogenase ISP C-domain like"/>
    <property type="match status" value="1"/>
</dbReference>
<dbReference type="SUPFAM" id="SSF54292">
    <property type="entry name" value="2Fe-2S ferredoxin-like"/>
    <property type="match status" value="1"/>
</dbReference>
<dbReference type="AlphaFoldDB" id="A0A2U8PY90"/>